<dbReference type="SUPFAM" id="SSF53474">
    <property type="entry name" value="alpha/beta-Hydrolases"/>
    <property type="match status" value="1"/>
</dbReference>
<dbReference type="HAMAP" id="MF_01660">
    <property type="entry name" value="MenH"/>
    <property type="match status" value="1"/>
</dbReference>
<dbReference type="InterPro" id="IPR022485">
    <property type="entry name" value="SHCHC_synthase_MenH"/>
</dbReference>
<dbReference type="NCBIfam" id="NF008340">
    <property type="entry name" value="PRK11126.1"/>
    <property type="match status" value="1"/>
</dbReference>
<dbReference type="InterPro" id="IPR000073">
    <property type="entry name" value="AB_hydrolase_1"/>
</dbReference>
<evidence type="ECO:0000256" key="4">
    <source>
        <dbReference type="NCBIfam" id="TIGR03695"/>
    </source>
</evidence>
<dbReference type="EC" id="4.2.99.20" evidence="3 4"/>
<dbReference type="AlphaFoldDB" id="A0A140NI96"/>
<dbReference type="GO" id="GO:0070205">
    <property type="term" value="F:2-succinyl-6-hydroxy-2,4-cyclohexadiene-1-carboxylate synthase activity"/>
    <property type="evidence" value="ECO:0007669"/>
    <property type="project" value="UniProtKB-UniRule"/>
</dbReference>
<comment type="subunit">
    <text evidence="3">Monomer.</text>
</comment>
<dbReference type="GO" id="GO:0009234">
    <property type="term" value="P:menaquinone biosynthetic process"/>
    <property type="evidence" value="ECO:0007669"/>
    <property type="project" value="UniProtKB-UniRule"/>
</dbReference>
<comment type="catalytic activity">
    <reaction evidence="3">
        <text>5-enolpyruvoyl-6-hydroxy-2-succinyl-cyclohex-3-ene-1-carboxylate = (1R,6R)-6-hydroxy-2-succinyl-cyclohexa-2,4-diene-1-carboxylate + pyruvate</text>
        <dbReference type="Rhea" id="RHEA:25597"/>
        <dbReference type="ChEBI" id="CHEBI:15361"/>
        <dbReference type="ChEBI" id="CHEBI:58689"/>
        <dbReference type="ChEBI" id="CHEBI:58818"/>
        <dbReference type="EC" id="4.2.99.20"/>
    </reaction>
</comment>
<dbReference type="KEGG" id="psi:S70_02315"/>
<keyword evidence="2 3" id="KW-0456">Lyase</keyword>
<comment type="similarity">
    <text evidence="3">Belongs to the AB hydrolase superfamily. MenH family.</text>
</comment>
<comment type="function">
    <text evidence="3">Catalyzes a proton abstraction reaction that results in 2,5-elimination of pyruvate from 2-succinyl-5-enolpyruvyl-6-hydroxy-3-cyclohexene-1-carboxylate (SEPHCHC) and the formation of 2-succinyl-6-hydroxy-2,4-cyclohexadiene-1-carboxylate (SHCHC).</text>
</comment>
<dbReference type="EMBL" id="CP003488">
    <property type="protein sequence ID" value="AFH92357.1"/>
    <property type="molecule type" value="Genomic_DNA"/>
</dbReference>
<reference evidence="6 7" key="1">
    <citation type="journal article" date="2012" name="J. Bacteriol.">
        <title>Complete Genome Sequence of Providencia stuartii Clinical Isolate MRSN 2154.</title>
        <authorList>
            <person name="Clifford R.J."/>
            <person name="Hang J."/>
            <person name="Riley M.C."/>
            <person name="Onmus-Leone F."/>
            <person name="Kuschner R.A."/>
            <person name="Lesho E.P."/>
            <person name="Waterman P.E."/>
        </authorList>
    </citation>
    <scope>NUCLEOTIDE SEQUENCE [LARGE SCALE GENOMIC DNA]</scope>
    <source>
        <strain evidence="6 7">MRSN 2154</strain>
    </source>
</reference>
<dbReference type="PANTHER" id="PTHR42916:SF1">
    <property type="entry name" value="PROTEIN PHYLLO, CHLOROPLASTIC"/>
    <property type="match status" value="1"/>
</dbReference>
<accession>A0A140NI96</accession>
<evidence type="ECO:0000256" key="2">
    <source>
        <dbReference type="ARBA" id="ARBA00023239"/>
    </source>
</evidence>
<sequence>MLAAYRHNEHHSGPWLVWLHGLLGSADEWLPMVELCPNFPSLRVDLPGHGLSQSISCQSFADFDEQLVQLLQHHGIQHYYLIGYSLGARLAMHTACYRQPAGLSGLVIEGGNVGLNSSSERESRYTNDHHWAQRFRHEPICQVLNDWYQQPVFAHLTASQRQQLILLRQHNNPLAVADMLESTSLSKQPFLVDKLYQLTMPFRYFCGEQDQKFRSVSQQYALPITLINNAGHNAHRENPYGYATALHHFLSHCG</sequence>
<dbReference type="PANTHER" id="PTHR42916">
    <property type="entry name" value="2-SUCCINYL-5-ENOLPYRUVYL-6-HYDROXY-3-CYCLOHEXENE-1-CARBOXYLATE SYNTHASE"/>
    <property type="match status" value="1"/>
</dbReference>
<dbReference type="InterPro" id="IPR029058">
    <property type="entry name" value="AB_hydrolase_fold"/>
</dbReference>
<dbReference type="NCBIfam" id="TIGR03695">
    <property type="entry name" value="menH_SHCHC"/>
    <property type="match status" value="1"/>
</dbReference>
<organism evidence="6 7">
    <name type="scientific">Providencia stuartii (strain MRSN 2154)</name>
    <dbReference type="NCBI Taxonomy" id="1157951"/>
    <lineage>
        <taxon>Bacteria</taxon>
        <taxon>Pseudomonadati</taxon>
        <taxon>Pseudomonadota</taxon>
        <taxon>Gammaproteobacteria</taxon>
        <taxon>Enterobacterales</taxon>
        <taxon>Morganellaceae</taxon>
        <taxon>Providencia</taxon>
    </lineage>
</organism>
<comment type="pathway">
    <text evidence="3">Quinol/quinone metabolism; 1,4-dihydroxy-2-naphthoate biosynthesis; 1,4-dihydroxy-2-naphthoate from chorismate: step 3/7.</text>
</comment>
<evidence type="ECO:0000313" key="6">
    <source>
        <dbReference type="EMBL" id="AFH92357.1"/>
    </source>
</evidence>
<gene>
    <name evidence="3" type="primary">menH</name>
    <name evidence="6" type="ordered locus">S70_02315</name>
</gene>
<dbReference type="Proteomes" id="UP000005012">
    <property type="component" value="Chromosome"/>
</dbReference>
<comment type="pathway">
    <text evidence="3">Quinol/quinone metabolism; menaquinone biosynthesis.</text>
</comment>
<dbReference type="RefSeq" id="WP_014656254.1">
    <property type="nucleotide sequence ID" value="NC_017731.1"/>
</dbReference>
<proteinExistence type="inferred from homology"/>
<dbReference type="PATRIC" id="fig|1157951.4.peg.458"/>
<reference evidence="7" key="2">
    <citation type="submission" date="2012-04" db="EMBL/GenBank/DDBJ databases">
        <title>Complete genome sequence of Providencia stuartii clinical isolate MRSN 2154.</title>
        <authorList>
            <person name="Clifford R.J."/>
            <person name="Hang J."/>
            <person name="Riley M.C."/>
            <person name="Onmus-Leone F."/>
            <person name="Kuschner R.A."/>
            <person name="Lesho E.P."/>
            <person name="Waterman P.E."/>
        </authorList>
    </citation>
    <scope>NUCLEOTIDE SEQUENCE [LARGE SCALE GENOMIC DNA]</scope>
    <source>
        <strain evidence="7">MRSN 2154</strain>
    </source>
</reference>
<dbReference type="GeneID" id="93518808"/>
<dbReference type="HOGENOM" id="CLU_020336_38_2_6"/>
<dbReference type="Gene3D" id="3.40.50.1820">
    <property type="entry name" value="alpha/beta hydrolase"/>
    <property type="match status" value="1"/>
</dbReference>
<evidence type="ECO:0000313" key="7">
    <source>
        <dbReference type="Proteomes" id="UP000005012"/>
    </source>
</evidence>
<evidence type="ECO:0000256" key="1">
    <source>
        <dbReference type="ARBA" id="ARBA00022428"/>
    </source>
</evidence>
<dbReference type="OrthoDB" id="9808398at2"/>
<evidence type="ECO:0000259" key="5">
    <source>
        <dbReference type="Pfam" id="PF00561"/>
    </source>
</evidence>
<protein>
    <recommendedName>
        <fullName evidence="3 4">2-succinyl-6-hydroxy-2,4-cyclohexadiene-1-carboxylate synthase</fullName>
        <shortName evidence="3">SHCHC synthase</shortName>
        <ecNumber evidence="3 4">4.2.99.20</ecNumber>
    </recommendedName>
</protein>
<dbReference type="UniPathway" id="UPA01057">
    <property type="reaction ID" value="UER00900"/>
</dbReference>
<name>A0A140NI96_PROSM</name>
<dbReference type="UniPathway" id="UPA00079"/>
<keyword evidence="1 3" id="KW-0474">Menaquinone biosynthesis</keyword>
<dbReference type="Pfam" id="PF00561">
    <property type="entry name" value="Abhydrolase_1"/>
    <property type="match status" value="1"/>
</dbReference>
<evidence type="ECO:0000256" key="3">
    <source>
        <dbReference type="HAMAP-Rule" id="MF_01660"/>
    </source>
</evidence>
<feature type="domain" description="AB hydrolase-1" evidence="5">
    <location>
        <begin position="14"/>
        <end position="238"/>
    </location>
</feature>